<sequence length="113" mass="12459">MEPIFSCPSTMEAALSSHATIEHGTLLSSTRRRQHCSLTARGAASCNKQHSPLIYNRATLSCPSTIEQHFSSHLQQSNTSPLIYNRATSLLPSTIEQHSPLIYNRATLSSHLQ</sequence>
<gene>
    <name evidence="1" type="ORF">RRG08_052643</name>
</gene>
<dbReference type="AlphaFoldDB" id="A0AAE0YGC8"/>
<protein>
    <submittedName>
        <fullName evidence="1">Uncharacterized protein</fullName>
    </submittedName>
</protein>
<name>A0AAE0YGC8_9GAST</name>
<keyword evidence="2" id="KW-1185">Reference proteome</keyword>
<dbReference type="Proteomes" id="UP001283361">
    <property type="component" value="Unassembled WGS sequence"/>
</dbReference>
<dbReference type="EMBL" id="JAWDGP010006245">
    <property type="protein sequence ID" value="KAK3744816.1"/>
    <property type="molecule type" value="Genomic_DNA"/>
</dbReference>
<comment type="caution">
    <text evidence="1">The sequence shown here is derived from an EMBL/GenBank/DDBJ whole genome shotgun (WGS) entry which is preliminary data.</text>
</comment>
<proteinExistence type="predicted"/>
<organism evidence="1 2">
    <name type="scientific">Elysia crispata</name>
    <name type="common">lettuce slug</name>
    <dbReference type="NCBI Taxonomy" id="231223"/>
    <lineage>
        <taxon>Eukaryota</taxon>
        <taxon>Metazoa</taxon>
        <taxon>Spiralia</taxon>
        <taxon>Lophotrochozoa</taxon>
        <taxon>Mollusca</taxon>
        <taxon>Gastropoda</taxon>
        <taxon>Heterobranchia</taxon>
        <taxon>Euthyneura</taxon>
        <taxon>Panpulmonata</taxon>
        <taxon>Sacoglossa</taxon>
        <taxon>Placobranchoidea</taxon>
        <taxon>Plakobranchidae</taxon>
        <taxon>Elysia</taxon>
    </lineage>
</organism>
<accession>A0AAE0YGC8</accession>
<evidence type="ECO:0000313" key="1">
    <source>
        <dbReference type="EMBL" id="KAK3744816.1"/>
    </source>
</evidence>
<reference evidence="1" key="1">
    <citation type="journal article" date="2023" name="G3 (Bethesda)">
        <title>A reference genome for the long-term kleptoplast-retaining sea slug Elysia crispata morphotype clarki.</title>
        <authorList>
            <person name="Eastman K.E."/>
            <person name="Pendleton A.L."/>
            <person name="Shaikh M.A."/>
            <person name="Suttiyut T."/>
            <person name="Ogas R."/>
            <person name="Tomko P."/>
            <person name="Gavelis G."/>
            <person name="Widhalm J.R."/>
            <person name="Wisecaver J.H."/>
        </authorList>
    </citation>
    <scope>NUCLEOTIDE SEQUENCE</scope>
    <source>
        <strain evidence="1">ECLA1</strain>
    </source>
</reference>
<evidence type="ECO:0000313" key="2">
    <source>
        <dbReference type="Proteomes" id="UP001283361"/>
    </source>
</evidence>